<feature type="transmembrane region" description="Helical" evidence="2">
    <location>
        <begin position="202"/>
        <end position="221"/>
    </location>
</feature>
<comment type="similarity">
    <text evidence="1">Belongs to the peptidase A24 family.</text>
</comment>
<keyword evidence="2" id="KW-1133">Transmembrane helix</keyword>
<evidence type="ECO:0000259" key="3">
    <source>
        <dbReference type="Pfam" id="PF01478"/>
    </source>
</evidence>
<feature type="transmembrane region" description="Helical" evidence="2">
    <location>
        <begin position="93"/>
        <end position="115"/>
    </location>
</feature>
<feature type="transmembrane region" description="Helical" evidence="2">
    <location>
        <begin position="46"/>
        <end position="63"/>
    </location>
</feature>
<dbReference type="PANTHER" id="PTHR30487">
    <property type="entry name" value="TYPE 4 PREPILIN-LIKE PROTEINS LEADER PEPTIDE-PROCESSING ENZYME"/>
    <property type="match status" value="1"/>
</dbReference>
<feature type="domain" description="Prepilin type IV endopeptidase peptidase" evidence="3">
    <location>
        <begin position="82"/>
        <end position="187"/>
    </location>
</feature>
<evidence type="ECO:0000256" key="1">
    <source>
        <dbReference type="ARBA" id="ARBA00005801"/>
    </source>
</evidence>
<dbReference type="InterPro" id="IPR050882">
    <property type="entry name" value="Prepilin_peptidase/N-MTase"/>
</dbReference>
<keyword evidence="2" id="KW-0812">Transmembrane</keyword>
<dbReference type="GO" id="GO:0005886">
    <property type="term" value="C:plasma membrane"/>
    <property type="evidence" value="ECO:0007669"/>
    <property type="project" value="TreeGrafter"/>
</dbReference>
<feature type="transmembrane region" description="Helical" evidence="2">
    <location>
        <begin position="127"/>
        <end position="151"/>
    </location>
</feature>
<accession>A0A5M4FGS0</accession>
<comment type="caution">
    <text evidence="4">The sequence shown here is derived from an EMBL/GenBank/DDBJ whole genome shotgun (WGS) entry which is preliminary data.</text>
</comment>
<dbReference type="Pfam" id="PF01478">
    <property type="entry name" value="Peptidase_A24"/>
    <property type="match status" value="1"/>
</dbReference>
<dbReference type="InterPro" id="IPR000045">
    <property type="entry name" value="Prepilin_IV_endopep_pep"/>
</dbReference>
<dbReference type="GO" id="GO:0006465">
    <property type="term" value="P:signal peptide processing"/>
    <property type="evidence" value="ECO:0007669"/>
    <property type="project" value="TreeGrafter"/>
</dbReference>
<dbReference type="OrthoDB" id="2087435at2"/>
<dbReference type="GO" id="GO:0004190">
    <property type="term" value="F:aspartic-type endopeptidase activity"/>
    <property type="evidence" value="ECO:0007669"/>
    <property type="project" value="InterPro"/>
</dbReference>
<proteinExistence type="inferred from homology"/>
<dbReference type="Gene3D" id="1.20.120.1220">
    <property type="match status" value="1"/>
</dbReference>
<dbReference type="AlphaFoldDB" id="A0A5M4FGS0"/>
<protein>
    <submittedName>
        <fullName evidence="4">Prepilin peptidase</fullName>
    </submittedName>
</protein>
<gene>
    <name evidence="4" type="ORF">ESP70_000335</name>
</gene>
<keyword evidence="5" id="KW-1185">Reference proteome</keyword>
<dbReference type="Proteomes" id="UP000380867">
    <property type="component" value="Unassembled WGS sequence"/>
</dbReference>
<evidence type="ECO:0000256" key="2">
    <source>
        <dbReference type="SAM" id="Phobius"/>
    </source>
</evidence>
<evidence type="ECO:0000313" key="5">
    <source>
        <dbReference type="Proteomes" id="UP000380867"/>
    </source>
</evidence>
<dbReference type="PANTHER" id="PTHR30487:SF0">
    <property type="entry name" value="PREPILIN LEADER PEPTIDASE_N-METHYLTRANSFERASE-RELATED"/>
    <property type="match status" value="1"/>
</dbReference>
<feature type="transmembrane region" description="Helical" evidence="2">
    <location>
        <begin position="70"/>
        <end position="87"/>
    </location>
</feature>
<evidence type="ECO:0000313" key="4">
    <source>
        <dbReference type="EMBL" id="KAA1399261.1"/>
    </source>
</evidence>
<dbReference type="RefSeq" id="WP_149687414.1">
    <property type="nucleotide sequence ID" value="NZ_SDPQ02000001.1"/>
</dbReference>
<sequence length="223" mass="23453">MTIAIVALAAALIGAAGPWVLRRMPEPPEPDEDKVTYADLSRTRGLAVGLAIGAALMAGIVAWKIEPPELLPVWVLVTGVGSWLVFIDWRTRLLPYVVVAPTYLATYALVGLGAILLQDVDVLVDALVANIVVYVIFRVLYAIARGAFGFGDVRLSAVLATALGALGTHEVLVGMYAGFLLGAVFGLVLSRLKIVDSKSYAFGPYMVVGAVIGAAWGPALYGS</sequence>
<reference evidence="4" key="1">
    <citation type="submission" date="2019-09" db="EMBL/GenBank/DDBJ databases">
        <authorList>
            <person name="Li J."/>
        </authorList>
    </citation>
    <scope>NUCLEOTIDE SEQUENCE [LARGE SCALE GENOMIC DNA]</scope>
    <source>
        <strain evidence="4">JCM 14732</strain>
    </source>
</reference>
<name>A0A5M4FGS0_9ACTN</name>
<feature type="transmembrane region" description="Helical" evidence="2">
    <location>
        <begin position="171"/>
        <end position="190"/>
    </location>
</feature>
<keyword evidence="2" id="KW-0472">Membrane</keyword>
<dbReference type="EMBL" id="SDPQ02000001">
    <property type="protein sequence ID" value="KAA1399261.1"/>
    <property type="molecule type" value="Genomic_DNA"/>
</dbReference>
<organism evidence="4 5">
    <name type="scientific">Aeromicrobium ginsengisoli</name>
    <dbReference type="NCBI Taxonomy" id="363867"/>
    <lineage>
        <taxon>Bacteria</taxon>
        <taxon>Bacillati</taxon>
        <taxon>Actinomycetota</taxon>
        <taxon>Actinomycetes</taxon>
        <taxon>Propionibacteriales</taxon>
        <taxon>Nocardioidaceae</taxon>
        <taxon>Aeromicrobium</taxon>
    </lineage>
</organism>